<feature type="domain" description="4Fe-4S ferredoxin-type" evidence="5">
    <location>
        <begin position="89"/>
        <end position="115"/>
    </location>
</feature>
<feature type="domain" description="4Fe-4S ferredoxin-type" evidence="5">
    <location>
        <begin position="118"/>
        <end position="147"/>
    </location>
</feature>
<evidence type="ECO:0000256" key="1">
    <source>
        <dbReference type="ARBA" id="ARBA00022485"/>
    </source>
</evidence>
<keyword evidence="1" id="KW-0004">4Fe-4S</keyword>
<sequence>MDWSKANEVKGHRITKCFNTGKCPNKAIIAEGLFQELEKLMSKKELRSFLIKRIEGPLKLHHEFRISISDCPNACSRPQIADIGLIGACIPRVTDNFCNECGLCAETCKENAISLIGNRPRIIQEKCLYCGQCVDVCQSGALSKGKVGYRIQVGGKLGRHPRLGQELPGIYDPEETLKIIDRCVEYYKIHCHEGERLGEIIEKIGVNLP</sequence>
<name>A0A445MQP6_9BACT</name>
<keyword evidence="4" id="KW-0411">Iron-sulfur</keyword>
<evidence type="ECO:0000256" key="2">
    <source>
        <dbReference type="ARBA" id="ARBA00022723"/>
    </source>
</evidence>
<gene>
    <name evidence="6" type="ORF">PITCH_A1040004</name>
</gene>
<accession>A0A445MQP6</accession>
<dbReference type="Pfam" id="PF00037">
    <property type="entry name" value="Fer4"/>
    <property type="match status" value="1"/>
</dbReference>
<reference evidence="6" key="1">
    <citation type="submission" date="2018-01" db="EMBL/GenBank/DDBJ databases">
        <authorList>
            <person name="Regsiter A."/>
            <person name="William W."/>
        </authorList>
    </citation>
    <scope>NUCLEOTIDE SEQUENCE</scope>
    <source>
        <strain evidence="6">TRIP AH-1</strain>
    </source>
</reference>
<dbReference type="GO" id="GO:0016491">
    <property type="term" value="F:oxidoreductase activity"/>
    <property type="evidence" value="ECO:0007669"/>
    <property type="project" value="InterPro"/>
</dbReference>
<dbReference type="Gene3D" id="3.30.413.10">
    <property type="entry name" value="Sulfite Reductase Hemoprotein, domain 1"/>
    <property type="match status" value="1"/>
</dbReference>
<dbReference type="InterPro" id="IPR017896">
    <property type="entry name" value="4Fe4S_Fe-S-bd"/>
</dbReference>
<dbReference type="GO" id="GO:0020037">
    <property type="term" value="F:heme binding"/>
    <property type="evidence" value="ECO:0007669"/>
    <property type="project" value="InterPro"/>
</dbReference>
<dbReference type="Gene3D" id="3.30.70.20">
    <property type="match status" value="1"/>
</dbReference>
<dbReference type="InterPro" id="IPR045854">
    <property type="entry name" value="NO2/SO3_Rdtase_4Fe4S_sf"/>
</dbReference>
<proteinExistence type="predicted"/>
<dbReference type="SUPFAM" id="SSF56014">
    <property type="entry name" value="Nitrite and sulphite reductase 4Fe-4S domain-like"/>
    <property type="match status" value="1"/>
</dbReference>
<evidence type="ECO:0000259" key="5">
    <source>
        <dbReference type="PROSITE" id="PS51379"/>
    </source>
</evidence>
<dbReference type="Pfam" id="PF01077">
    <property type="entry name" value="NIR_SIR"/>
    <property type="match status" value="1"/>
</dbReference>
<evidence type="ECO:0000313" key="6">
    <source>
        <dbReference type="EMBL" id="SPD71790.1"/>
    </source>
</evidence>
<keyword evidence="3" id="KW-0408">Iron</keyword>
<dbReference type="EMBL" id="OJIN01000007">
    <property type="protein sequence ID" value="SPD71790.1"/>
    <property type="molecule type" value="Genomic_DNA"/>
</dbReference>
<dbReference type="SUPFAM" id="SSF54862">
    <property type="entry name" value="4Fe-4S ferredoxins"/>
    <property type="match status" value="1"/>
</dbReference>
<keyword evidence="2" id="KW-0479">Metal-binding</keyword>
<protein>
    <recommendedName>
        <fullName evidence="5">4Fe-4S ferredoxin-type domain-containing protein</fullName>
    </recommendedName>
</protein>
<dbReference type="PROSITE" id="PS51379">
    <property type="entry name" value="4FE4S_FER_2"/>
    <property type="match status" value="2"/>
</dbReference>
<dbReference type="InterPro" id="IPR006067">
    <property type="entry name" value="NO2/SO3_Rdtase_4Fe4S_dom"/>
</dbReference>
<dbReference type="AlphaFoldDB" id="A0A445MQP6"/>
<evidence type="ECO:0000256" key="4">
    <source>
        <dbReference type="ARBA" id="ARBA00023014"/>
    </source>
</evidence>
<dbReference type="GO" id="GO:0051539">
    <property type="term" value="F:4 iron, 4 sulfur cluster binding"/>
    <property type="evidence" value="ECO:0007669"/>
    <property type="project" value="UniProtKB-KW"/>
</dbReference>
<organism evidence="6">
    <name type="scientific">uncultured Desulfobacterium sp</name>
    <dbReference type="NCBI Taxonomy" id="201089"/>
    <lineage>
        <taxon>Bacteria</taxon>
        <taxon>Pseudomonadati</taxon>
        <taxon>Thermodesulfobacteriota</taxon>
        <taxon>Desulfobacteria</taxon>
        <taxon>Desulfobacterales</taxon>
        <taxon>Desulfobacteriaceae</taxon>
        <taxon>Desulfobacterium</taxon>
        <taxon>environmental samples</taxon>
    </lineage>
</organism>
<dbReference type="GO" id="GO:0046872">
    <property type="term" value="F:metal ion binding"/>
    <property type="evidence" value="ECO:0007669"/>
    <property type="project" value="UniProtKB-KW"/>
</dbReference>
<evidence type="ECO:0000256" key="3">
    <source>
        <dbReference type="ARBA" id="ARBA00023004"/>
    </source>
</evidence>